<dbReference type="InterPro" id="IPR011701">
    <property type="entry name" value="MFS"/>
</dbReference>
<feature type="transmembrane region" description="Helical" evidence="5">
    <location>
        <begin position="156"/>
        <end position="178"/>
    </location>
</feature>
<gene>
    <name evidence="7" type="ORF">GRF63_11160</name>
</gene>
<accession>A0A844XD41</accession>
<protein>
    <submittedName>
        <fullName evidence="7">MFS transporter</fullName>
    </submittedName>
</protein>
<evidence type="ECO:0000256" key="3">
    <source>
        <dbReference type="ARBA" id="ARBA00022989"/>
    </source>
</evidence>
<dbReference type="SUPFAM" id="SSF103473">
    <property type="entry name" value="MFS general substrate transporter"/>
    <property type="match status" value="1"/>
</dbReference>
<feature type="transmembrane region" description="Helical" evidence="5">
    <location>
        <begin position="184"/>
        <end position="205"/>
    </location>
</feature>
<comment type="caution">
    <text evidence="7">The sequence shown here is derived from an EMBL/GenBank/DDBJ whole genome shotgun (WGS) entry which is preliminary data.</text>
</comment>
<reference evidence="7 8" key="1">
    <citation type="submission" date="2019-12" db="EMBL/GenBank/DDBJ databases">
        <authorList>
            <person name="Lee S.D."/>
        </authorList>
    </citation>
    <scope>NUCLEOTIDE SEQUENCE [LARGE SCALE GENOMIC DNA]</scope>
    <source>
        <strain evidence="7 8">GH3-10</strain>
    </source>
</reference>
<feature type="domain" description="Major facilitator superfamily (MFS) profile" evidence="6">
    <location>
        <begin position="32"/>
        <end position="451"/>
    </location>
</feature>
<keyword evidence="2 5" id="KW-0812">Transmembrane</keyword>
<organism evidence="7 8">
    <name type="scientific">Aurantiacibacter rhizosphaerae</name>
    <dbReference type="NCBI Taxonomy" id="2691582"/>
    <lineage>
        <taxon>Bacteria</taxon>
        <taxon>Pseudomonadati</taxon>
        <taxon>Pseudomonadota</taxon>
        <taxon>Alphaproteobacteria</taxon>
        <taxon>Sphingomonadales</taxon>
        <taxon>Erythrobacteraceae</taxon>
        <taxon>Aurantiacibacter</taxon>
    </lineage>
</organism>
<evidence type="ECO:0000256" key="4">
    <source>
        <dbReference type="ARBA" id="ARBA00023136"/>
    </source>
</evidence>
<feature type="transmembrane region" description="Helical" evidence="5">
    <location>
        <begin position="306"/>
        <end position="328"/>
    </location>
</feature>
<dbReference type="GO" id="GO:0046943">
    <property type="term" value="F:carboxylic acid transmembrane transporter activity"/>
    <property type="evidence" value="ECO:0007669"/>
    <property type="project" value="TreeGrafter"/>
</dbReference>
<keyword evidence="3 5" id="KW-1133">Transmembrane helix</keyword>
<feature type="transmembrane region" description="Helical" evidence="5">
    <location>
        <begin position="123"/>
        <end position="144"/>
    </location>
</feature>
<dbReference type="GO" id="GO:0005886">
    <property type="term" value="C:plasma membrane"/>
    <property type="evidence" value="ECO:0007669"/>
    <property type="project" value="TreeGrafter"/>
</dbReference>
<evidence type="ECO:0000313" key="7">
    <source>
        <dbReference type="EMBL" id="MWV28461.1"/>
    </source>
</evidence>
<evidence type="ECO:0000256" key="1">
    <source>
        <dbReference type="ARBA" id="ARBA00004141"/>
    </source>
</evidence>
<evidence type="ECO:0000256" key="5">
    <source>
        <dbReference type="SAM" id="Phobius"/>
    </source>
</evidence>
<sequence>MAQPSQPAQDQTRFDVAEFIDARPIGRREILLLFVCASVLFIDGFDMYFFGKILPAIAEGLNAEPAEMRDVIFWTYVGMAVGAFTMPPLADRIGRRPVLALCAFGFGALSIAGAFAQTVTQMAVLRGISGIFFSAMLPIGLSLLSEMTPKRKRAFFMALALIFFSTGSAASGVVAAWLLDLYGWQIGFWVGGVLGFIAVPLLWLVPESLAFRVSRNPKDPKIATTIRKLDASQPIYGGEAFYLGDIKPRLAGEAKAGPLTLLRPPYLLQTLILWCACFLALGNIAMLANWLPTFFQEMGGIPIQEFAILAMISFAGGAAGTLTMGFLLDRLNPYWLITAFFLIDAAALYAMGILPFGTGAFLIAMIAWQYTQIGGQTGINTLATLGYPPEIRSSGIGWAGGWGRIAGIIIPAWAGSKALEMALGLETVMGLIALPALAVAVLVFLLGVANGGKIGAHSRAPEPEPVPAE</sequence>
<evidence type="ECO:0000313" key="8">
    <source>
        <dbReference type="Proteomes" id="UP000461409"/>
    </source>
</evidence>
<dbReference type="Pfam" id="PF07690">
    <property type="entry name" value="MFS_1"/>
    <property type="match status" value="1"/>
</dbReference>
<dbReference type="Proteomes" id="UP000461409">
    <property type="component" value="Unassembled WGS sequence"/>
</dbReference>
<dbReference type="PROSITE" id="PS50850">
    <property type="entry name" value="MFS"/>
    <property type="match status" value="1"/>
</dbReference>
<evidence type="ECO:0000256" key="2">
    <source>
        <dbReference type="ARBA" id="ARBA00022692"/>
    </source>
</evidence>
<dbReference type="AlphaFoldDB" id="A0A844XD41"/>
<name>A0A844XD41_9SPHN</name>
<dbReference type="PANTHER" id="PTHR23508:SF10">
    <property type="entry name" value="CARBOXYLIC ACID TRANSPORTER PROTEIN HOMOLOG"/>
    <property type="match status" value="1"/>
</dbReference>
<keyword evidence="4 5" id="KW-0472">Membrane</keyword>
<dbReference type="InterPro" id="IPR020846">
    <property type="entry name" value="MFS_dom"/>
</dbReference>
<dbReference type="Gene3D" id="1.20.1250.20">
    <property type="entry name" value="MFS general substrate transporter like domains"/>
    <property type="match status" value="1"/>
</dbReference>
<keyword evidence="8" id="KW-1185">Reference proteome</keyword>
<dbReference type="InterPro" id="IPR036259">
    <property type="entry name" value="MFS_trans_sf"/>
</dbReference>
<dbReference type="EMBL" id="WUBR01000002">
    <property type="protein sequence ID" value="MWV28461.1"/>
    <property type="molecule type" value="Genomic_DNA"/>
</dbReference>
<feature type="transmembrane region" description="Helical" evidence="5">
    <location>
        <begin position="71"/>
        <end position="90"/>
    </location>
</feature>
<proteinExistence type="predicted"/>
<feature type="transmembrane region" description="Helical" evidence="5">
    <location>
        <begin position="271"/>
        <end position="291"/>
    </location>
</feature>
<comment type="subcellular location">
    <subcellularLocation>
        <location evidence="1">Membrane</location>
        <topology evidence="1">Multi-pass membrane protein</topology>
    </subcellularLocation>
</comment>
<feature type="transmembrane region" description="Helical" evidence="5">
    <location>
        <begin position="97"/>
        <end position="117"/>
    </location>
</feature>
<feature type="transmembrane region" description="Helical" evidence="5">
    <location>
        <begin position="428"/>
        <end position="449"/>
    </location>
</feature>
<feature type="transmembrane region" description="Helical" evidence="5">
    <location>
        <begin position="30"/>
        <end position="51"/>
    </location>
</feature>
<reference evidence="7 8" key="2">
    <citation type="submission" date="2020-02" db="EMBL/GenBank/DDBJ databases">
        <title>Erythrobacter dongmakensis sp. nov., isolated from a tidal mudflat.</title>
        <authorList>
            <person name="Kim I.S."/>
        </authorList>
    </citation>
    <scope>NUCLEOTIDE SEQUENCE [LARGE SCALE GENOMIC DNA]</scope>
    <source>
        <strain evidence="7 8">GH3-10</strain>
    </source>
</reference>
<dbReference type="RefSeq" id="WP_160486058.1">
    <property type="nucleotide sequence ID" value="NZ_WUBR01000002.1"/>
</dbReference>
<feature type="transmembrane region" description="Helical" evidence="5">
    <location>
        <begin position="335"/>
        <end position="368"/>
    </location>
</feature>
<evidence type="ECO:0000259" key="6">
    <source>
        <dbReference type="PROSITE" id="PS50850"/>
    </source>
</evidence>
<dbReference type="PANTHER" id="PTHR23508">
    <property type="entry name" value="CARBOXYLIC ACID TRANSPORTER PROTEIN HOMOLOG"/>
    <property type="match status" value="1"/>
</dbReference>